<keyword evidence="3" id="KW-1185">Reference proteome</keyword>
<dbReference type="Proteomes" id="UP000887116">
    <property type="component" value="Unassembled WGS sequence"/>
</dbReference>
<gene>
    <name evidence="2" type="primary">AVEN_95400_1</name>
    <name evidence="2" type="ORF">TNCT_570351</name>
</gene>
<sequence length="402" mass="46728">MRRKRENETPQEQESRRESNRLRMAHLRASETVEEQETRRKSIRIGMARLRTAETVQEQGTRRKFNSLQMRQTRISETAQNREVRLERQRNVTHSSRMAIWKDKEKAAYFYNPSIDYKSDTSCILGPMSISCQFCDAMKFKGEAPGLCCSGGKVHLPVLRDPPEPLHTLLSSDSVCAKDGYPLYRRRRPEDGGFSTVISIRHSEVVVDNRWTVPYCPLSQECFVPISMLNTAIPLSRINNYKRLPSRGLLENDEHWNATLEEAAFMHSPRMLRDLFAVMLQVCAVSNPYQLWINHQENLSEDILHQVRIQQRNMDLEFSTEILNEALIIEDKVRSLGGSDLKSVGLPQPNRDSSTIDDVLREGTYNVSELRRFLEENEGKMLPDKREIFQNQFFKRLVVFFS</sequence>
<comment type="caution">
    <text evidence="2">The sequence shown here is derived from an EMBL/GenBank/DDBJ whole genome shotgun (WGS) entry which is preliminary data.</text>
</comment>
<keyword evidence="2" id="KW-0378">Hydrolase</keyword>
<evidence type="ECO:0000313" key="2">
    <source>
        <dbReference type="EMBL" id="GFR02539.1"/>
    </source>
</evidence>
<evidence type="ECO:0000256" key="1">
    <source>
        <dbReference type="SAM" id="MobiDB-lite"/>
    </source>
</evidence>
<dbReference type="EMBL" id="BMAO01035278">
    <property type="protein sequence ID" value="GFR02539.1"/>
    <property type="molecule type" value="Genomic_DNA"/>
</dbReference>
<protein>
    <submittedName>
        <fullName evidence="2">ATP-dependent DNA helicase</fullName>
    </submittedName>
</protein>
<proteinExistence type="predicted"/>
<feature type="compositionally biased region" description="Basic and acidic residues" evidence="1">
    <location>
        <begin position="28"/>
        <end position="38"/>
    </location>
</feature>
<name>A0A8X6HGB5_TRICU</name>
<dbReference type="OrthoDB" id="6422725at2759"/>
<keyword evidence="2" id="KW-0547">Nucleotide-binding</keyword>
<reference evidence="2" key="1">
    <citation type="submission" date="2020-07" db="EMBL/GenBank/DDBJ databases">
        <title>Multicomponent nature underlies the extraordinary mechanical properties of spider dragline silk.</title>
        <authorList>
            <person name="Kono N."/>
            <person name="Nakamura H."/>
            <person name="Mori M."/>
            <person name="Yoshida Y."/>
            <person name="Ohtoshi R."/>
            <person name="Malay A.D."/>
            <person name="Moran D.A.P."/>
            <person name="Tomita M."/>
            <person name="Numata K."/>
            <person name="Arakawa K."/>
        </authorList>
    </citation>
    <scope>NUCLEOTIDE SEQUENCE</scope>
</reference>
<keyword evidence="2" id="KW-0067">ATP-binding</keyword>
<dbReference type="GO" id="GO:0004386">
    <property type="term" value="F:helicase activity"/>
    <property type="evidence" value="ECO:0007669"/>
    <property type="project" value="UniProtKB-KW"/>
</dbReference>
<dbReference type="AlphaFoldDB" id="A0A8X6HGB5"/>
<evidence type="ECO:0000313" key="3">
    <source>
        <dbReference type="Proteomes" id="UP000887116"/>
    </source>
</evidence>
<organism evidence="2 3">
    <name type="scientific">Trichonephila clavata</name>
    <name type="common">Joro spider</name>
    <name type="synonym">Nephila clavata</name>
    <dbReference type="NCBI Taxonomy" id="2740835"/>
    <lineage>
        <taxon>Eukaryota</taxon>
        <taxon>Metazoa</taxon>
        <taxon>Ecdysozoa</taxon>
        <taxon>Arthropoda</taxon>
        <taxon>Chelicerata</taxon>
        <taxon>Arachnida</taxon>
        <taxon>Araneae</taxon>
        <taxon>Araneomorphae</taxon>
        <taxon>Entelegynae</taxon>
        <taxon>Araneoidea</taxon>
        <taxon>Nephilidae</taxon>
        <taxon>Trichonephila</taxon>
    </lineage>
</organism>
<keyword evidence="2" id="KW-0347">Helicase</keyword>
<accession>A0A8X6HGB5</accession>
<feature type="region of interest" description="Disordered" evidence="1">
    <location>
        <begin position="1"/>
        <end position="38"/>
    </location>
</feature>
<feature type="compositionally biased region" description="Basic and acidic residues" evidence="1">
    <location>
        <begin position="1"/>
        <end position="21"/>
    </location>
</feature>